<evidence type="ECO:0000259" key="1">
    <source>
        <dbReference type="PROSITE" id="PS00028"/>
    </source>
</evidence>
<dbReference type="InterPro" id="IPR013087">
    <property type="entry name" value="Znf_C2H2_type"/>
</dbReference>
<dbReference type="WBParaSite" id="PSU_v2.g10155.t1">
    <property type="protein sequence ID" value="PSU_v2.g10155.t1"/>
    <property type="gene ID" value="PSU_v2.g10155"/>
</dbReference>
<reference evidence="3" key="1">
    <citation type="submission" date="2022-11" db="UniProtKB">
        <authorList>
            <consortium name="WormBaseParasite"/>
        </authorList>
    </citation>
    <scope>IDENTIFICATION</scope>
</reference>
<proteinExistence type="predicted"/>
<accession>A0A914XSA3</accession>
<name>A0A914XSA3_9BILA</name>
<dbReference type="PROSITE" id="PS00028">
    <property type="entry name" value="ZINC_FINGER_C2H2_1"/>
    <property type="match status" value="1"/>
</dbReference>
<keyword evidence="2" id="KW-1185">Reference proteome</keyword>
<evidence type="ECO:0000313" key="2">
    <source>
        <dbReference type="Proteomes" id="UP000887577"/>
    </source>
</evidence>
<sequence length="404" mass="45870">MDNNGSEIRQGFLCPFCFRDLCDSNALYKHVEENHQETSSINNDAIDALKGAFGRAKQKILKIDFSTIAGTSQSREDLRETSPNYVYFEEENQTVGIHRSLKSIYVSDRDNCVNAVAVDTNNLIIRLDKLINDCPDEASRKDFEKETVPWTADNSSAYCSKFLPFMVAQKLTNPAFTATEISSFKKNSTALTKFSDSGVKRQTTKFLSSFGIEASKFGIEQPSNPEEQSLRVCLKCKKLLERRQEAMDQMSMPSVFVDMYEKLCQLITQVSNLSPSYKRMAASLKNGESMYTLEAAVQLRKKLGSLQHEIQSLSERIEKWGLQGDPLAPKPTPREIILRGNIRYSAIAALQETVLDMPEIPSKEEYQELKEKHKEKVRRQLEEEKEVNGIRSFSVISFESCIET</sequence>
<feature type="domain" description="C2H2-type" evidence="1">
    <location>
        <begin position="14"/>
        <end position="35"/>
    </location>
</feature>
<dbReference type="Proteomes" id="UP000887577">
    <property type="component" value="Unplaced"/>
</dbReference>
<organism evidence="2 3">
    <name type="scientific">Panagrolaimus superbus</name>
    <dbReference type="NCBI Taxonomy" id="310955"/>
    <lineage>
        <taxon>Eukaryota</taxon>
        <taxon>Metazoa</taxon>
        <taxon>Ecdysozoa</taxon>
        <taxon>Nematoda</taxon>
        <taxon>Chromadorea</taxon>
        <taxon>Rhabditida</taxon>
        <taxon>Tylenchina</taxon>
        <taxon>Panagrolaimomorpha</taxon>
        <taxon>Panagrolaimoidea</taxon>
        <taxon>Panagrolaimidae</taxon>
        <taxon>Panagrolaimus</taxon>
    </lineage>
</organism>
<protein>
    <submittedName>
        <fullName evidence="3">C2H2-type domain-containing protein</fullName>
    </submittedName>
</protein>
<dbReference type="AlphaFoldDB" id="A0A914XSA3"/>
<evidence type="ECO:0000313" key="3">
    <source>
        <dbReference type="WBParaSite" id="PSU_v2.g10155.t1"/>
    </source>
</evidence>